<protein>
    <submittedName>
        <fullName evidence="2">Uncharacterized protein</fullName>
    </submittedName>
</protein>
<organism evidence="2 3">
    <name type="scientific">Gemmatirosa kalamazoonensis</name>
    <dbReference type="NCBI Taxonomy" id="861299"/>
    <lineage>
        <taxon>Bacteria</taxon>
        <taxon>Pseudomonadati</taxon>
        <taxon>Gemmatimonadota</taxon>
        <taxon>Gemmatimonadia</taxon>
        <taxon>Gemmatimonadales</taxon>
        <taxon>Gemmatimonadaceae</taxon>
        <taxon>Gemmatirosa</taxon>
    </lineage>
</organism>
<dbReference type="InParanoid" id="W0RMG0"/>
<dbReference type="KEGG" id="gba:J421_4419"/>
<dbReference type="HOGENOM" id="CLU_1358808_0_0_0"/>
<accession>W0RMG0</accession>
<proteinExistence type="predicted"/>
<dbReference type="Proteomes" id="UP000019151">
    <property type="component" value="Chromosome"/>
</dbReference>
<evidence type="ECO:0000256" key="1">
    <source>
        <dbReference type="SAM" id="SignalP"/>
    </source>
</evidence>
<feature type="chain" id="PRO_5004794402" evidence="1">
    <location>
        <begin position="19"/>
        <end position="201"/>
    </location>
</feature>
<feature type="signal peptide" evidence="1">
    <location>
        <begin position="1"/>
        <end position="18"/>
    </location>
</feature>
<name>W0RMG0_9BACT</name>
<dbReference type="STRING" id="861299.J421_4419"/>
<evidence type="ECO:0000313" key="3">
    <source>
        <dbReference type="Proteomes" id="UP000019151"/>
    </source>
</evidence>
<dbReference type="eggNOG" id="ENOG502ZHQK">
    <property type="taxonomic scope" value="Bacteria"/>
</dbReference>
<dbReference type="RefSeq" id="WP_025413389.1">
    <property type="nucleotide sequence ID" value="NZ_CP007128.1"/>
</dbReference>
<reference evidence="2 3" key="1">
    <citation type="journal article" date="2014" name="Genome Announc.">
        <title>Genome Sequence and Methylome of Soil Bacterium Gemmatirosa kalamazoonensis KBS708T, a Member of the Rarely Cultivated Gemmatimonadetes Phylum.</title>
        <authorList>
            <person name="Debruyn J.M."/>
            <person name="Radosevich M."/>
            <person name="Wommack K.E."/>
            <person name="Polson S.W."/>
            <person name="Hauser L.J."/>
            <person name="Fawaz M.N."/>
            <person name="Korlach J."/>
            <person name="Tsai Y.C."/>
        </authorList>
    </citation>
    <scope>NUCLEOTIDE SEQUENCE [LARGE SCALE GENOMIC DNA]</scope>
    <source>
        <strain evidence="2 3">KBS708</strain>
    </source>
</reference>
<keyword evidence="1" id="KW-0732">Signal</keyword>
<keyword evidence="3" id="KW-1185">Reference proteome</keyword>
<dbReference type="AlphaFoldDB" id="W0RMG0"/>
<evidence type="ECO:0000313" key="2">
    <source>
        <dbReference type="EMBL" id="AHG91956.1"/>
    </source>
</evidence>
<dbReference type="OrthoDB" id="9984663at2"/>
<sequence length="201" mass="19820">MRRALGLALLVACSTAAAQPAPSSEWPARVQPAARAALAALGDSARAVGLPLAPLYDKAAEGVLKGADDARIVAAVRKLVGELGTARGVLGAGASADALVAGAAALRLGVDRDALRRVAEAHAAHGGAQPLAVPLGAVADLVSRGAPPDVAVGAVRRLAARGVPAADYVALTAAVDREILAGVAPEAAVTRAADALGRRRP</sequence>
<dbReference type="EMBL" id="CP007128">
    <property type="protein sequence ID" value="AHG91956.1"/>
    <property type="molecule type" value="Genomic_DNA"/>
</dbReference>
<gene>
    <name evidence="2" type="ORF">J421_4419</name>
</gene>